<evidence type="ECO:0000313" key="5">
    <source>
        <dbReference type="Proteomes" id="UP000053176"/>
    </source>
</evidence>
<sequence length="622" mass="67020">MTSAVGQNREIEQLKTLLFQPEAARLEALGADVALLQQYIGGPDRLEAATADILVAALERAEVSRPRELANVIAPSVVSAIRSEIRNSRDLMVDALYPITGRLVSAAVANAFKELVARLEQRLNALTSTELWIGRIKSLATGRPISEFVLANASPPRVNRLLMIERGNGRLVADWKREEISDERADLLSAMVAAILEFSVQALAGEGNLQTLDFGGREIVLRASPRFILAAECIGPLRPADDARINSLFFDTIESMDGGRDCDPAMLASLATSIEADPALGRKPRRSGKVVLLVLAALVAAGLAWLASVYLTRTMLERRTNDALQELVGKEPLLQSFPLRLQFDHGNRSVSVSGIEPSQVEVAPLVDALAKVAAPYRVVDRIGVVPGMEQSAALRADVDALRQSLAGIQASIDGTREAVAELQQSLASFQKSAGETGKAITEQQQSLAGLQARIDEPRGPSAQELQSLASLQSRIDEIRAAIAEETGARKQEYDALRSVADSPAERLGRFMASTAIFFGAADAFADDKEAEQQIRDLAGLLAGNDLRIRVVGHADDTGTESANRAVARKRADQVVQKLTSLGIEPARLLVVSRSSSLPISDVPSEGNRRVTFETVFRAERPQ</sequence>
<keyword evidence="2" id="KW-0812">Transmembrane</keyword>
<organism evidence="4 5">
    <name type="scientific">Rhizobium loti</name>
    <name type="common">Mesorhizobium loti</name>
    <dbReference type="NCBI Taxonomy" id="381"/>
    <lineage>
        <taxon>Bacteria</taxon>
        <taxon>Pseudomonadati</taxon>
        <taxon>Pseudomonadota</taxon>
        <taxon>Alphaproteobacteria</taxon>
        <taxon>Hyphomicrobiales</taxon>
        <taxon>Phyllobacteriaceae</taxon>
        <taxon>Mesorhizobium</taxon>
    </lineage>
</organism>
<dbReference type="Pfam" id="PF00691">
    <property type="entry name" value="OmpA"/>
    <property type="match status" value="1"/>
</dbReference>
<dbReference type="CDD" id="cd07185">
    <property type="entry name" value="OmpA_C-like"/>
    <property type="match status" value="1"/>
</dbReference>
<keyword evidence="1 2" id="KW-0472">Membrane</keyword>
<dbReference type="PANTHER" id="PTHR30329:SF21">
    <property type="entry name" value="LIPOPROTEIN YIAD-RELATED"/>
    <property type="match status" value="1"/>
</dbReference>
<evidence type="ECO:0000313" key="4">
    <source>
        <dbReference type="EMBL" id="KUM23188.1"/>
    </source>
</evidence>
<dbReference type="Gene3D" id="1.10.287.1490">
    <property type="match status" value="1"/>
</dbReference>
<proteinExistence type="predicted"/>
<evidence type="ECO:0000259" key="3">
    <source>
        <dbReference type="PROSITE" id="PS51123"/>
    </source>
</evidence>
<feature type="transmembrane region" description="Helical" evidence="2">
    <location>
        <begin position="290"/>
        <end position="311"/>
    </location>
</feature>
<dbReference type="AlphaFoldDB" id="A0A101KLT3"/>
<dbReference type="GO" id="GO:0016020">
    <property type="term" value="C:membrane"/>
    <property type="evidence" value="ECO:0007669"/>
    <property type="project" value="UniProtKB-UniRule"/>
</dbReference>
<dbReference type="PROSITE" id="PS51123">
    <property type="entry name" value="OMPA_2"/>
    <property type="match status" value="1"/>
</dbReference>
<dbReference type="EMBL" id="LPWA01000175">
    <property type="protein sequence ID" value="KUM23188.1"/>
    <property type="molecule type" value="Genomic_DNA"/>
</dbReference>
<evidence type="ECO:0000256" key="1">
    <source>
        <dbReference type="PROSITE-ProRule" id="PRU00473"/>
    </source>
</evidence>
<dbReference type="InterPro" id="IPR036737">
    <property type="entry name" value="OmpA-like_sf"/>
</dbReference>
<dbReference type="Gene3D" id="3.30.1330.60">
    <property type="entry name" value="OmpA-like domain"/>
    <property type="match status" value="1"/>
</dbReference>
<dbReference type="PANTHER" id="PTHR30329">
    <property type="entry name" value="STATOR ELEMENT OF FLAGELLAR MOTOR COMPLEX"/>
    <property type="match status" value="1"/>
</dbReference>
<dbReference type="SUPFAM" id="SSF103088">
    <property type="entry name" value="OmpA-like"/>
    <property type="match status" value="1"/>
</dbReference>
<evidence type="ECO:0000256" key="2">
    <source>
        <dbReference type="SAM" id="Phobius"/>
    </source>
</evidence>
<keyword evidence="2" id="KW-1133">Transmembrane helix</keyword>
<dbReference type="InterPro" id="IPR050330">
    <property type="entry name" value="Bact_OuterMem_StrucFunc"/>
</dbReference>
<comment type="caution">
    <text evidence="4">The sequence shown here is derived from an EMBL/GenBank/DDBJ whole genome shotgun (WGS) entry which is preliminary data.</text>
</comment>
<gene>
    <name evidence="4" type="ORF">AU467_09510</name>
</gene>
<name>A0A101KLT3_RHILI</name>
<accession>A0A101KLT3</accession>
<reference evidence="4 5" key="1">
    <citation type="submission" date="2015-12" db="EMBL/GenBank/DDBJ databases">
        <title>Draft genome sequence of Mesorhizobium sp. UFLA 01-765, a multitolerant efficient symbiont and plant-growth promoting strain isolated from Zn-mining soil using Leucaena leucocephala as a trap plant.</title>
        <authorList>
            <person name="Rangel W.M."/>
            <person name="Thijs S."/>
            <person name="Longatti S.M."/>
            <person name="Moreira F.M."/>
            <person name="Weyens N."/>
            <person name="Vangronsveld J."/>
            <person name="Van Hamme J.D."/>
            <person name="Bottos E.M."/>
            <person name="Rineau F."/>
        </authorList>
    </citation>
    <scope>NUCLEOTIDE SEQUENCE [LARGE SCALE GENOMIC DNA]</scope>
    <source>
        <strain evidence="4 5">UFLA 01-765</strain>
    </source>
</reference>
<protein>
    <recommendedName>
        <fullName evidence="3">OmpA-like domain-containing protein</fullName>
    </recommendedName>
</protein>
<feature type="domain" description="OmpA-like" evidence="3">
    <location>
        <begin position="505"/>
        <end position="622"/>
    </location>
</feature>
<dbReference type="Proteomes" id="UP000053176">
    <property type="component" value="Unassembled WGS sequence"/>
</dbReference>
<dbReference type="InterPro" id="IPR006665">
    <property type="entry name" value="OmpA-like"/>
</dbReference>